<dbReference type="Proteomes" id="UP000663651">
    <property type="component" value="Chromosome"/>
</dbReference>
<dbReference type="RefSeq" id="WP_207163443.1">
    <property type="nucleotide sequence ID" value="NZ_CP071382.1"/>
</dbReference>
<protein>
    <submittedName>
        <fullName evidence="2">VOC family protein</fullName>
    </submittedName>
</protein>
<dbReference type="InterPro" id="IPR004360">
    <property type="entry name" value="Glyas_Fos-R_dOase_dom"/>
</dbReference>
<dbReference type="Pfam" id="PF00903">
    <property type="entry name" value="Glyoxalase"/>
    <property type="match status" value="1"/>
</dbReference>
<dbReference type="SUPFAM" id="SSF54593">
    <property type="entry name" value="Glyoxalase/Bleomycin resistance protein/Dihydroxybiphenyl dioxygenase"/>
    <property type="match status" value="1"/>
</dbReference>
<evidence type="ECO:0000313" key="3">
    <source>
        <dbReference type="Proteomes" id="UP000663651"/>
    </source>
</evidence>
<reference evidence="2 3" key="1">
    <citation type="submission" date="2021-03" db="EMBL/GenBank/DDBJ databases">
        <title>Geobacter metallireducens gen. nov. sp. nov., a microorganism capable of coupling the complete oxidation of organic compounds to the reduction of iron and other metals.</title>
        <authorList>
            <person name="Li Y."/>
        </authorList>
    </citation>
    <scope>NUCLEOTIDE SEQUENCE [LARGE SCALE GENOMIC DNA]</scope>
    <source>
        <strain evidence="2 3">Jerry-YX</strain>
    </source>
</reference>
<feature type="domain" description="Glyoxalase/fosfomycin resistance/dioxygenase" evidence="1">
    <location>
        <begin position="8"/>
        <end position="128"/>
    </location>
</feature>
<keyword evidence="3" id="KW-1185">Reference proteome</keyword>
<gene>
    <name evidence="2" type="ORF">JZM60_16295</name>
</gene>
<sequence>MAAAGVSIQLTVVDLYATEAFYAGILELDVTRALTVRGAPEHLTLKRDGWEIIFVEEASVVQAHPALGGRFDEFPKGVGMTIHVTVDDIVETYDAVVEEDLEVFYPLETKPYGIKEFWCFDPDGYLVVVEEARR</sequence>
<organism evidence="2 3">
    <name type="scientific">Geobacter benzoatilyticus</name>
    <dbReference type="NCBI Taxonomy" id="2815309"/>
    <lineage>
        <taxon>Bacteria</taxon>
        <taxon>Pseudomonadati</taxon>
        <taxon>Thermodesulfobacteriota</taxon>
        <taxon>Desulfuromonadia</taxon>
        <taxon>Geobacterales</taxon>
        <taxon>Geobacteraceae</taxon>
        <taxon>Geobacter</taxon>
    </lineage>
</organism>
<dbReference type="InterPro" id="IPR029068">
    <property type="entry name" value="Glyas_Bleomycin-R_OHBP_Dase"/>
</dbReference>
<evidence type="ECO:0000313" key="2">
    <source>
        <dbReference type="EMBL" id="QSV45650.1"/>
    </source>
</evidence>
<dbReference type="Gene3D" id="3.10.180.10">
    <property type="entry name" value="2,3-Dihydroxybiphenyl 1,2-Dioxygenase, domain 1"/>
    <property type="match status" value="1"/>
</dbReference>
<accession>A0ABX7Q3I0</accession>
<name>A0ABX7Q3I0_9BACT</name>
<dbReference type="EMBL" id="CP071382">
    <property type="protein sequence ID" value="QSV45650.1"/>
    <property type="molecule type" value="Genomic_DNA"/>
</dbReference>
<evidence type="ECO:0000259" key="1">
    <source>
        <dbReference type="Pfam" id="PF00903"/>
    </source>
</evidence>
<proteinExistence type="predicted"/>